<keyword evidence="2" id="KW-1185">Reference proteome</keyword>
<organism evidence="1 2">
    <name type="scientific">Gossypium schwendimanii</name>
    <name type="common">Cotton</name>
    <dbReference type="NCBI Taxonomy" id="34291"/>
    <lineage>
        <taxon>Eukaryota</taxon>
        <taxon>Viridiplantae</taxon>
        <taxon>Streptophyta</taxon>
        <taxon>Embryophyta</taxon>
        <taxon>Tracheophyta</taxon>
        <taxon>Spermatophyta</taxon>
        <taxon>Magnoliopsida</taxon>
        <taxon>eudicotyledons</taxon>
        <taxon>Gunneridae</taxon>
        <taxon>Pentapetalae</taxon>
        <taxon>rosids</taxon>
        <taxon>malvids</taxon>
        <taxon>Malvales</taxon>
        <taxon>Malvaceae</taxon>
        <taxon>Malvoideae</taxon>
        <taxon>Gossypium</taxon>
    </lineage>
</organism>
<name>A0A7J9M337_GOSSC</name>
<gene>
    <name evidence="1" type="ORF">Goshw_010058</name>
</gene>
<evidence type="ECO:0000313" key="2">
    <source>
        <dbReference type="Proteomes" id="UP000593576"/>
    </source>
</evidence>
<sequence>MVMTLKEKTMVTMMALSTRIDELEGELALCRAAVEKGVSSAALSNEDVPKLKKFIRTRSVCDVDNFL</sequence>
<comment type="caution">
    <text evidence="1">The sequence shown here is derived from an EMBL/GenBank/DDBJ whole genome shotgun (WGS) entry which is preliminary data.</text>
</comment>
<dbReference type="OrthoDB" id="1000264at2759"/>
<evidence type="ECO:0000313" key="1">
    <source>
        <dbReference type="EMBL" id="MBA0865206.1"/>
    </source>
</evidence>
<proteinExistence type="predicted"/>
<dbReference type="Proteomes" id="UP000593576">
    <property type="component" value="Unassembled WGS sequence"/>
</dbReference>
<accession>A0A7J9M337</accession>
<dbReference type="EMBL" id="JABFAF010000009">
    <property type="protein sequence ID" value="MBA0865206.1"/>
    <property type="molecule type" value="Genomic_DNA"/>
</dbReference>
<reference evidence="1 2" key="1">
    <citation type="journal article" date="2019" name="Genome Biol. Evol.">
        <title>Insights into the evolution of the New World diploid cottons (Gossypium, subgenus Houzingenia) based on genome sequencing.</title>
        <authorList>
            <person name="Grover C.E."/>
            <person name="Arick M.A. 2nd"/>
            <person name="Thrash A."/>
            <person name="Conover J.L."/>
            <person name="Sanders W.S."/>
            <person name="Peterson D.G."/>
            <person name="Frelichowski J.E."/>
            <person name="Scheffler J.A."/>
            <person name="Scheffler B.E."/>
            <person name="Wendel J.F."/>
        </authorList>
    </citation>
    <scope>NUCLEOTIDE SEQUENCE [LARGE SCALE GENOMIC DNA]</scope>
    <source>
        <strain evidence="1">1</strain>
        <tissue evidence="1">Leaf</tissue>
    </source>
</reference>
<dbReference type="AlphaFoldDB" id="A0A7J9M337"/>
<protein>
    <submittedName>
        <fullName evidence="1">Uncharacterized protein</fullName>
    </submittedName>
</protein>